<evidence type="ECO:0000313" key="2">
    <source>
        <dbReference type="EMBL" id="MCI58698.1"/>
    </source>
</evidence>
<feature type="non-terminal residue" evidence="2">
    <location>
        <position position="1"/>
    </location>
</feature>
<sequence length="56" mass="5708">IGGATTSRSEDEVGYTNNGNGAILKIGESSANNVAPIIEEEPSDSESSGLDLSLKL</sequence>
<comment type="caution">
    <text evidence="2">The sequence shown here is derived from an EMBL/GenBank/DDBJ whole genome shotgun (WGS) entry which is preliminary data.</text>
</comment>
<accession>A0A392TCF2</accession>
<protein>
    <submittedName>
        <fullName evidence="2">Uncharacterized protein</fullName>
    </submittedName>
</protein>
<feature type="region of interest" description="Disordered" evidence="1">
    <location>
        <begin position="1"/>
        <end position="22"/>
    </location>
</feature>
<organism evidence="2 3">
    <name type="scientific">Trifolium medium</name>
    <dbReference type="NCBI Taxonomy" id="97028"/>
    <lineage>
        <taxon>Eukaryota</taxon>
        <taxon>Viridiplantae</taxon>
        <taxon>Streptophyta</taxon>
        <taxon>Embryophyta</taxon>
        <taxon>Tracheophyta</taxon>
        <taxon>Spermatophyta</taxon>
        <taxon>Magnoliopsida</taxon>
        <taxon>eudicotyledons</taxon>
        <taxon>Gunneridae</taxon>
        <taxon>Pentapetalae</taxon>
        <taxon>rosids</taxon>
        <taxon>fabids</taxon>
        <taxon>Fabales</taxon>
        <taxon>Fabaceae</taxon>
        <taxon>Papilionoideae</taxon>
        <taxon>50 kb inversion clade</taxon>
        <taxon>NPAAA clade</taxon>
        <taxon>Hologalegina</taxon>
        <taxon>IRL clade</taxon>
        <taxon>Trifolieae</taxon>
        <taxon>Trifolium</taxon>
    </lineage>
</organism>
<name>A0A392TCF2_9FABA</name>
<proteinExistence type="predicted"/>
<keyword evidence="3" id="KW-1185">Reference proteome</keyword>
<dbReference type="Proteomes" id="UP000265520">
    <property type="component" value="Unassembled WGS sequence"/>
</dbReference>
<reference evidence="2 3" key="1">
    <citation type="journal article" date="2018" name="Front. Plant Sci.">
        <title>Red Clover (Trifolium pratense) and Zigzag Clover (T. medium) - A Picture of Genomic Similarities and Differences.</title>
        <authorList>
            <person name="Dluhosova J."/>
            <person name="Istvanek J."/>
            <person name="Nedelnik J."/>
            <person name="Repkova J."/>
        </authorList>
    </citation>
    <scope>NUCLEOTIDE SEQUENCE [LARGE SCALE GENOMIC DNA]</scope>
    <source>
        <strain evidence="3">cv. 10/8</strain>
        <tissue evidence="2">Leaf</tissue>
    </source>
</reference>
<dbReference type="EMBL" id="LXQA010550308">
    <property type="protein sequence ID" value="MCI58698.1"/>
    <property type="molecule type" value="Genomic_DNA"/>
</dbReference>
<evidence type="ECO:0000313" key="3">
    <source>
        <dbReference type="Proteomes" id="UP000265520"/>
    </source>
</evidence>
<evidence type="ECO:0000256" key="1">
    <source>
        <dbReference type="SAM" id="MobiDB-lite"/>
    </source>
</evidence>
<dbReference type="AlphaFoldDB" id="A0A392TCF2"/>